<keyword evidence="1 7" id="KW-0479">Metal-binding</keyword>
<evidence type="ECO:0000259" key="8">
    <source>
        <dbReference type="PROSITE" id="PS50880"/>
    </source>
</evidence>
<dbReference type="AlphaFoldDB" id="A0A212RQ20"/>
<dbReference type="PANTHER" id="PTHR30446:SF0">
    <property type="entry name" value="RECOMBINATION PROTEIN RECR"/>
    <property type="match status" value="1"/>
</dbReference>
<feature type="domain" description="Toprim" evidence="8">
    <location>
        <begin position="85"/>
        <end position="180"/>
    </location>
</feature>
<dbReference type="CDD" id="cd01025">
    <property type="entry name" value="TOPRIM_recR"/>
    <property type="match status" value="1"/>
</dbReference>
<accession>A0A212RQ20</accession>
<evidence type="ECO:0000313" key="10">
    <source>
        <dbReference type="Proteomes" id="UP000197025"/>
    </source>
</evidence>
<dbReference type="InterPro" id="IPR034137">
    <property type="entry name" value="TOPRIM_RecR"/>
</dbReference>
<dbReference type="InParanoid" id="A0A212RQ20"/>
<gene>
    <name evidence="7" type="primary">recR</name>
    <name evidence="9" type="ORF">SAMN02746019_00025440</name>
</gene>
<keyword evidence="5 7" id="KW-0233">DNA recombination</keyword>
<dbReference type="NCBIfam" id="TIGR00615">
    <property type="entry name" value="recR"/>
    <property type="match status" value="1"/>
</dbReference>
<dbReference type="OrthoDB" id="9802672at2"/>
<dbReference type="InterPro" id="IPR015967">
    <property type="entry name" value="Rcmb_RecR_Znf"/>
</dbReference>
<dbReference type="HAMAP" id="MF_00017">
    <property type="entry name" value="RecR"/>
    <property type="match status" value="1"/>
</dbReference>
<evidence type="ECO:0000256" key="7">
    <source>
        <dbReference type="HAMAP-Rule" id="MF_00017"/>
    </source>
</evidence>
<dbReference type="Gene3D" id="6.10.250.240">
    <property type="match status" value="1"/>
</dbReference>
<protein>
    <recommendedName>
        <fullName evidence="7">Recombination protein RecR</fullName>
    </recommendedName>
</protein>
<dbReference type="SUPFAM" id="SSF111304">
    <property type="entry name" value="Recombination protein RecR"/>
    <property type="match status" value="1"/>
</dbReference>
<dbReference type="Gene3D" id="1.10.8.420">
    <property type="entry name" value="RecR Domain 1"/>
    <property type="match status" value="1"/>
</dbReference>
<dbReference type="GO" id="GO:0006281">
    <property type="term" value="P:DNA repair"/>
    <property type="evidence" value="ECO:0007669"/>
    <property type="project" value="UniProtKB-UniRule"/>
</dbReference>
<dbReference type="InterPro" id="IPR000093">
    <property type="entry name" value="DNA_Rcmb_RecR"/>
</dbReference>
<dbReference type="FunCoup" id="A0A212RQ20">
    <property type="interactions" value="248"/>
</dbReference>
<dbReference type="GO" id="GO:0006310">
    <property type="term" value="P:DNA recombination"/>
    <property type="evidence" value="ECO:0007669"/>
    <property type="project" value="UniProtKB-UniRule"/>
</dbReference>
<dbReference type="Pfam" id="PF13662">
    <property type="entry name" value="Toprim_4"/>
    <property type="match status" value="1"/>
</dbReference>
<evidence type="ECO:0000256" key="4">
    <source>
        <dbReference type="ARBA" id="ARBA00022833"/>
    </source>
</evidence>
<dbReference type="RefSeq" id="WP_088572307.1">
    <property type="nucleotide sequence ID" value="NZ_FYEK01000073.1"/>
</dbReference>
<evidence type="ECO:0000313" key="9">
    <source>
        <dbReference type="EMBL" id="SNB74506.1"/>
    </source>
</evidence>
<organism evidence="9 10">
    <name type="scientific">Thermoflexus hugenholtzii JAD2</name>
    <dbReference type="NCBI Taxonomy" id="877466"/>
    <lineage>
        <taxon>Bacteria</taxon>
        <taxon>Bacillati</taxon>
        <taxon>Chloroflexota</taxon>
        <taxon>Thermoflexia</taxon>
        <taxon>Thermoflexales</taxon>
        <taxon>Thermoflexaceae</taxon>
        <taxon>Thermoflexus</taxon>
    </lineage>
</organism>
<evidence type="ECO:0000256" key="1">
    <source>
        <dbReference type="ARBA" id="ARBA00022723"/>
    </source>
</evidence>
<dbReference type="Pfam" id="PF21176">
    <property type="entry name" value="RecR_HhH"/>
    <property type="match status" value="1"/>
</dbReference>
<dbReference type="Pfam" id="PF21175">
    <property type="entry name" value="RecR_C"/>
    <property type="match status" value="1"/>
</dbReference>
<evidence type="ECO:0000256" key="5">
    <source>
        <dbReference type="ARBA" id="ARBA00023172"/>
    </source>
</evidence>
<keyword evidence="6 7" id="KW-0234">DNA repair</keyword>
<dbReference type="Gene3D" id="3.30.60.80">
    <property type="match status" value="1"/>
</dbReference>
<dbReference type="GO" id="GO:0008270">
    <property type="term" value="F:zinc ion binding"/>
    <property type="evidence" value="ECO:0007669"/>
    <property type="project" value="UniProtKB-KW"/>
</dbReference>
<dbReference type="Gene3D" id="3.40.1360.10">
    <property type="match status" value="1"/>
</dbReference>
<evidence type="ECO:0000256" key="6">
    <source>
        <dbReference type="ARBA" id="ARBA00023204"/>
    </source>
</evidence>
<sequence>MRPFTTIAPPPMARLIEALVKLPGIGPKTASRLAFYLLRAPEEEVMALAEALRNLKQQTRLCEICFHITDESPCAICRDERRDHGLICVVEEPLDVLAIERTGEYTGVYHVLHGVISPMDGVGPEDLRIRELVERVRREAPREVILATNPSLEGENTAVYIHRLLAPLGVRVTRLARGLPVGGDLDYADEITLVRALQGRQEM</sequence>
<dbReference type="Proteomes" id="UP000197025">
    <property type="component" value="Unassembled WGS sequence"/>
</dbReference>
<proteinExistence type="inferred from homology"/>
<dbReference type="EMBL" id="FYEK01000073">
    <property type="protein sequence ID" value="SNB74506.1"/>
    <property type="molecule type" value="Genomic_DNA"/>
</dbReference>
<dbReference type="InterPro" id="IPR023627">
    <property type="entry name" value="Rcmb_RecR"/>
</dbReference>
<dbReference type="Pfam" id="PF02132">
    <property type="entry name" value="RecR_ZnF"/>
    <property type="match status" value="1"/>
</dbReference>
<dbReference type="PROSITE" id="PS01300">
    <property type="entry name" value="RECR"/>
    <property type="match status" value="1"/>
</dbReference>
<keyword evidence="10" id="KW-1185">Reference proteome</keyword>
<keyword evidence="3 7" id="KW-0863">Zinc-finger</keyword>
<feature type="zinc finger region" description="C4-type" evidence="7">
    <location>
        <begin position="62"/>
        <end position="77"/>
    </location>
</feature>
<evidence type="ECO:0000256" key="2">
    <source>
        <dbReference type="ARBA" id="ARBA00022763"/>
    </source>
</evidence>
<comment type="similarity">
    <text evidence="7">Belongs to the RecR family.</text>
</comment>
<keyword evidence="2 7" id="KW-0227">DNA damage</keyword>
<comment type="function">
    <text evidence="7">May play a role in DNA repair. It seems to be involved in an RecBC-independent recombinational process of DNA repair. It may act with RecF and RecO.</text>
</comment>
<reference evidence="10" key="1">
    <citation type="submission" date="2017-06" db="EMBL/GenBank/DDBJ databases">
        <authorList>
            <person name="Varghese N."/>
            <person name="Submissions S."/>
        </authorList>
    </citation>
    <scope>NUCLEOTIDE SEQUENCE [LARGE SCALE GENOMIC DNA]</scope>
    <source>
        <strain evidence="10">JAD2</strain>
    </source>
</reference>
<dbReference type="SMART" id="SM00493">
    <property type="entry name" value="TOPRIM"/>
    <property type="match status" value="1"/>
</dbReference>
<keyword evidence="4 7" id="KW-0862">Zinc</keyword>
<dbReference type="PROSITE" id="PS50880">
    <property type="entry name" value="TOPRIM"/>
    <property type="match status" value="1"/>
</dbReference>
<evidence type="ECO:0000256" key="3">
    <source>
        <dbReference type="ARBA" id="ARBA00022771"/>
    </source>
</evidence>
<name>A0A212RQ20_9CHLR</name>
<dbReference type="InterPro" id="IPR006171">
    <property type="entry name" value="TOPRIM_dom"/>
</dbReference>
<dbReference type="GO" id="GO:0003677">
    <property type="term" value="F:DNA binding"/>
    <property type="evidence" value="ECO:0007669"/>
    <property type="project" value="UniProtKB-UniRule"/>
</dbReference>
<dbReference type="PANTHER" id="PTHR30446">
    <property type="entry name" value="RECOMBINATION PROTEIN RECR"/>
    <property type="match status" value="1"/>
</dbReference>